<evidence type="ECO:0000313" key="2">
    <source>
        <dbReference type="Proteomes" id="UP000265520"/>
    </source>
</evidence>
<name>A0A392V1H3_9FABA</name>
<keyword evidence="2" id="KW-1185">Reference proteome</keyword>
<sequence length="35" mass="4260">MPPLLYFLQEALADNQRQMVENWDWMTLLVYTCPE</sequence>
<dbReference type="PANTHER" id="PTHR47762">
    <property type="entry name" value="OSJNBB0079B02.4 PROTEIN"/>
    <property type="match status" value="1"/>
</dbReference>
<dbReference type="PANTHER" id="PTHR47762:SF2">
    <property type="entry name" value="OS04G0640800 PROTEIN"/>
    <property type="match status" value="1"/>
</dbReference>
<dbReference type="Proteomes" id="UP000265520">
    <property type="component" value="Unassembled WGS sequence"/>
</dbReference>
<feature type="non-terminal residue" evidence="1">
    <location>
        <position position="35"/>
    </location>
</feature>
<comment type="caution">
    <text evidence="1">The sequence shown here is derived from an EMBL/GenBank/DDBJ whole genome shotgun (WGS) entry which is preliminary data.</text>
</comment>
<organism evidence="1 2">
    <name type="scientific">Trifolium medium</name>
    <dbReference type="NCBI Taxonomy" id="97028"/>
    <lineage>
        <taxon>Eukaryota</taxon>
        <taxon>Viridiplantae</taxon>
        <taxon>Streptophyta</taxon>
        <taxon>Embryophyta</taxon>
        <taxon>Tracheophyta</taxon>
        <taxon>Spermatophyta</taxon>
        <taxon>Magnoliopsida</taxon>
        <taxon>eudicotyledons</taxon>
        <taxon>Gunneridae</taxon>
        <taxon>Pentapetalae</taxon>
        <taxon>rosids</taxon>
        <taxon>fabids</taxon>
        <taxon>Fabales</taxon>
        <taxon>Fabaceae</taxon>
        <taxon>Papilionoideae</taxon>
        <taxon>50 kb inversion clade</taxon>
        <taxon>NPAAA clade</taxon>
        <taxon>Hologalegina</taxon>
        <taxon>IRL clade</taxon>
        <taxon>Trifolieae</taxon>
        <taxon>Trifolium</taxon>
    </lineage>
</organism>
<evidence type="ECO:0000313" key="1">
    <source>
        <dbReference type="EMBL" id="MCI82138.1"/>
    </source>
</evidence>
<dbReference type="AlphaFoldDB" id="A0A392V1H3"/>
<dbReference type="EMBL" id="LXQA011035965">
    <property type="protein sequence ID" value="MCI82138.1"/>
    <property type="molecule type" value="Genomic_DNA"/>
</dbReference>
<protein>
    <submittedName>
        <fullName evidence="1">Programmed cell death protein 2-like</fullName>
    </submittedName>
</protein>
<reference evidence="1 2" key="1">
    <citation type="journal article" date="2018" name="Front. Plant Sci.">
        <title>Red Clover (Trifolium pratense) and Zigzag Clover (T. medium) - A Picture of Genomic Similarities and Differences.</title>
        <authorList>
            <person name="Dluhosova J."/>
            <person name="Istvanek J."/>
            <person name="Nedelnik J."/>
            <person name="Repkova J."/>
        </authorList>
    </citation>
    <scope>NUCLEOTIDE SEQUENCE [LARGE SCALE GENOMIC DNA]</scope>
    <source>
        <strain evidence="2">cv. 10/8</strain>
        <tissue evidence="1">Leaf</tissue>
    </source>
</reference>
<accession>A0A392V1H3</accession>
<proteinExistence type="predicted"/>